<dbReference type="AlphaFoldDB" id="L8GKP9"/>
<dbReference type="InterPro" id="IPR008271">
    <property type="entry name" value="Ser/Thr_kinase_AS"/>
</dbReference>
<feature type="binding site" evidence="4">
    <location>
        <position position="75"/>
    </location>
    <ligand>
        <name>ATP</name>
        <dbReference type="ChEBI" id="CHEBI:30616"/>
    </ligand>
</feature>
<comment type="similarity">
    <text evidence="5">Belongs to the protein kinase superfamily.</text>
</comment>
<dbReference type="GO" id="GO:0004674">
    <property type="term" value="F:protein serine/threonine kinase activity"/>
    <property type="evidence" value="ECO:0007669"/>
    <property type="project" value="UniProtKB-KW"/>
</dbReference>
<sequence>METARGKMSVSGPIRSMHRIHVDAELVWSPFGSGADEQVAGGRDMFALDDEPIGQGAFGKVFRATHRSGFQLAIKEIDLSILDRMSLAGGVSYYGSLWAEKNRLWILMEYCQAGSVRDLMETINLPSMKEKQIAFVMHTTLQGLAYLHQQAPPITHFDVKANNVLITSEGTAKLADFGLARKIDDANGKRPVAGTRYWMAPELFERGQPKAGPPADIWSLGITGIELAHGQPPYFDEGPMEAMRAITQRPPPRLSDFGHEGKKRKKWSHDFEDFAGRKTVLHKSLTKRNKVIKQRKKEAAKSDSEQKAKPRKVTKLLHTKKRSKGEEEKQENRDEEAKTDESGSGEETEDTDTEHGDHEPNGGDAAPPRHRAAPSLSSQGSSFLDNAKVPLLGGDSSAGALARHRPPSSAKHCCCILS</sequence>
<keyword evidence="8" id="KW-0418">Kinase</keyword>
<name>L8GKP9_ACACF</name>
<dbReference type="KEGG" id="acan:ACA1_038090"/>
<dbReference type="Pfam" id="PF00069">
    <property type="entry name" value="Pkinase"/>
    <property type="match status" value="1"/>
</dbReference>
<evidence type="ECO:0000259" key="7">
    <source>
        <dbReference type="PROSITE" id="PS50011"/>
    </source>
</evidence>
<dbReference type="GeneID" id="14914214"/>
<feature type="region of interest" description="Disordered" evidence="6">
    <location>
        <begin position="285"/>
        <end position="418"/>
    </location>
</feature>
<dbReference type="EMBL" id="KB008087">
    <property type="protein sequence ID" value="ELR13625.1"/>
    <property type="molecule type" value="Genomic_DNA"/>
</dbReference>
<accession>L8GKP9</accession>
<proteinExistence type="inferred from homology"/>
<feature type="compositionally biased region" description="Basic residues" evidence="6">
    <location>
        <begin position="309"/>
        <end position="323"/>
    </location>
</feature>
<evidence type="ECO:0000313" key="9">
    <source>
        <dbReference type="Proteomes" id="UP000011083"/>
    </source>
</evidence>
<dbReference type="PANTHER" id="PTHR48012:SF2">
    <property type="entry name" value="STERILE20-LIKE KINASE, ISOFORM B"/>
    <property type="match status" value="1"/>
</dbReference>
<dbReference type="Proteomes" id="UP000011083">
    <property type="component" value="Unassembled WGS sequence"/>
</dbReference>
<dbReference type="InterPro" id="IPR011009">
    <property type="entry name" value="Kinase-like_dom_sf"/>
</dbReference>
<dbReference type="EC" id="2.7.11.1" evidence="1"/>
<keyword evidence="9" id="KW-1185">Reference proteome</keyword>
<dbReference type="VEuPathDB" id="AmoebaDB:ACA1_038090"/>
<protein>
    <recommendedName>
        <fullName evidence="1">non-specific serine/threonine protein kinase</fullName>
        <ecNumber evidence="1">2.7.11.1</ecNumber>
    </recommendedName>
</protein>
<dbReference type="OrthoDB" id="266718at2759"/>
<keyword evidence="8" id="KW-0808">Transferase</keyword>
<evidence type="ECO:0000256" key="6">
    <source>
        <dbReference type="SAM" id="MobiDB-lite"/>
    </source>
</evidence>
<feature type="compositionally biased region" description="Polar residues" evidence="6">
    <location>
        <begin position="375"/>
        <end position="384"/>
    </location>
</feature>
<evidence type="ECO:0000313" key="8">
    <source>
        <dbReference type="EMBL" id="ELR13625.1"/>
    </source>
</evidence>
<dbReference type="GO" id="GO:0005737">
    <property type="term" value="C:cytoplasm"/>
    <property type="evidence" value="ECO:0007669"/>
    <property type="project" value="TreeGrafter"/>
</dbReference>
<gene>
    <name evidence="8" type="ORF">ACA1_038090</name>
</gene>
<keyword evidence="5" id="KW-0723">Serine/threonine-protein kinase</keyword>
<dbReference type="InterPro" id="IPR050629">
    <property type="entry name" value="STE20/SPS1-PAK"/>
</dbReference>
<organism evidence="8 9">
    <name type="scientific">Acanthamoeba castellanii (strain ATCC 30010 / Neff)</name>
    <dbReference type="NCBI Taxonomy" id="1257118"/>
    <lineage>
        <taxon>Eukaryota</taxon>
        <taxon>Amoebozoa</taxon>
        <taxon>Discosea</taxon>
        <taxon>Longamoebia</taxon>
        <taxon>Centramoebida</taxon>
        <taxon>Acanthamoebidae</taxon>
        <taxon>Acanthamoeba</taxon>
    </lineage>
</organism>
<dbReference type="PROSITE" id="PS00108">
    <property type="entry name" value="PROTEIN_KINASE_ST"/>
    <property type="match status" value="1"/>
</dbReference>
<evidence type="ECO:0000256" key="4">
    <source>
        <dbReference type="PROSITE-ProRule" id="PRU10141"/>
    </source>
</evidence>
<dbReference type="InterPro" id="IPR000719">
    <property type="entry name" value="Prot_kinase_dom"/>
</dbReference>
<feature type="domain" description="Protein kinase" evidence="7">
    <location>
        <begin position="47"/>
        <end position="321"/>
    </location>
</feature>
<keyword evidence="2 4" id="KW-0547">Nucleotide-binding</keyword>
<dbReference type="SMART" id="SM00220">
    <property type="entry name" value="S_TKc"/>
    <property type="match status" value="1"/>
</dbReference>
<feature type="compositionally biased region" description="Basic and acidic residues" evidence="6">
    <location>
        <begin position="297"/>
        <end position="308"/>
    </location>
</feature>
<evidence type="ECO:0000256" key="2">
    <source>
        <dbReference type="ARBA" id="ARBA00022741"/>
    </source>
</evidence>
<dbReference type="PANTHER" id="PTHR48012">
    <property type="entry name" value="STERILE20-LIKE KINASE, ISOFORM B-RELATED"/>
    <property type="match status" value="1"/>
</dbReference>
<evidence type="ECO:0000256" key="3">
    <source>
        <dbReference type="ARBA" id="ARBA00022840"/>
    </source>
</evidence>
<dbReference type="InterPro" id="IPR017441">
    <property type="entry name" value="Protein_kinase_ATP_BS"/>
</dbReference>
<evidence type="ECO:0000256" key="1">
    <source>
        <dbReference type="ARBA" id="ARBA00012513"/>
    </source>
</evidence>
<dbReference type="PROSITE" id="PS50011">
    <property type="entry name" value="PROTEIN_KINASE_DOM"/>
    <property type="match status" value="1"/>
</dbReference>
<dbReference type="STRING" id="1257118.L8GKP9"/>
<dbReference type="PROSITE" id="PS00107">
    <property type="entry name" value="PROTEIN_KINASE_ATP"/>
    <property type="match status" value="1"/>
</dbReference>
<dbReference type="RefSeq" id="XP_004335638.1">
    <property type="nucleotide sequence ID" value="XM_004335590.1"/>
</dbReference>
<dbReference type="Gene3D" id="1.10.510.10">
    <property type="entry name" value="Transferase(Phosphotransferase) domain 1"/>
    <property type="match status" value="1"/>
</dbReference>
<feature type="compositionally biased region" description="Basic residues" evidence="6">
    <location>
        <begin position="285"/>
        <end position="296"/>
    </location>
</feature>
<feature type="compositionally biased region" description="Acidic residues" evidence="6">
    <location>
        <begin position="342"/>
        <end position="352"/>
    </location>
</feature>
<feature type="compositionally biased region" description="Basic and acidic residues" evidence="6">
    <location>
        <begin position="324"/>
        <end position="341"/>
    </location>
</feature>
<reference evidence="8 9" key="1">
    <citation type="journal article" date="2013" name="Genome Biol.">
        <title>Genome of Acanthamoeba castellanii highlights extensive lateral gene transfer and early evolution of tyrosine kinase signaling.</title>
        <authorList>
            <person name="Clarke M."/>
            <person name="Lohan A.J."/>
            <person name="Liu B."/>
            <person name="Lagkouvardos I."/>
            <person name="Roy S."/>
            <person name="Zafar N."/>
            <person name="Bertelli C."/>
            <person name="Schilde C."/>
            <person name="Kianianmomeni A."/>
            <person name="Burglin T.R."/>
            <person name="Frech C."/>
            <person name="Turcotte B."/>
            <person name="Kopec K.O."/>
            <person name="Synnott J.M."/>
            <person name="Choo C."/>
            <person name="Paponov I."/>
            <person name="Finkler A."/>
            <person name="Soon Heng Tan C."/>
            <person name="Hutchins A.P."/>
            <person name="Weinmeier T."/>
            <person name="Rattei T."/>
            <person name="Chu J.S."/>
            <person name="Gimenez G."/>
            <person name="Irimia M."/>
            <person name="Rigden D.J."/>
            <person name="Fitzpatrick D.A."/>
            <person name="Lorenzo-Morales J."/>
            <person name="Bateman A."/>
            <person name="Chiu C.H."/>
            <person name="Tang P."/>
            <person name="Hegemann P."/>
            <person name="Fromm H."/>
            <person name="Raoult D."/>
            <person name="Greub G."/>
            <person name="Miranda-Saavedra D."/>
            <person name="Chen N."/>
            <person name="Nash P."/>
            <person name="Ginger M.L."/>
            <person name="Horn M."/>
            <person name="Schaap P."/>
            <person name="Caler L."/>
            <person name="Loftus B."/>
        </authorList>
    </citation>
    <scope>NUCLEOTIDE SEQUENCE [LARGE SCALE GENOMIC DNA]</scope>
    <source>
        <strain evidence="8 9">Neff</strain>
    </source>
</reference>
<keyword evidence="3 4" id="KW-0067">ATP-binding</keyword>
<dbReference type="GO" id="GO:0005524">
    <property type="term" value="F:ATP binding"/>
    <property type="evidence" value="ECO:0007669"/>
    <property type="project" value="UniProtKB-UniRule"/>
</dbReference>
<dbReference type="SUPFAM" id="SSF56112">
    <property type="entry name" value="Protein kinase-like (PK-like)"/>
    <property type="match status" value="1"/>
</dbReference>
<evidence type="ECO:0000256" key="5">
    <source>
        <dbReference type="RuleBase" id="RU000304"/>
    </source>
</evidence>